<dbReference type="SUPFAM" id="SSF56281">
    <property type="entry name" value="Metallo-hydrolase/oxidoreductase"/>
    <property type="match status" value="2"/>
</dbReference>
<comment type="cofactor">
    <cofactor evidence="2">
        <name>Zn(2+)</name>
        <dbReference type="ChEBI" id="CHEBI:29105"/>
    </cofactor>
</comment>
<dbReference type="GO" id="GO:0042781">
    <property type="term" value="F:3'-tRNA processing endoribonuclease activity"/>
    <property type="evidence" value="ECO:0007669"/>
    <property type="project" value="UniProtKB-EC"/>
</dbReference>
<dbReference type="InterPro" id="IPR027794">
    <property type="entry name" value="tRNase_Z_dom"/>
</dbReference>
<keyword evidence="12" id="KW-0732">Signal</keyword>
<dbReference type="AlphaFoldDB" id="A0A553NF05"/>
<sequence length="858" mass="95756">MWWPCGSPVHSHLVLKVALSPTVSAVAAAVFSRPLSHRSTSSPQTLLELLANMPKEPPKTRDMKEIRVRRRFQVPKQASSNVHFQVIGSNTPGGASSLYLSTDHRRYLFNCGEGTQRMIMELCPHKTLSQLTDVFFTTNSWRNMGGFPGMCLTIRKNGNPDVRLHGPPGATKLFDATRKFICLYDFDVLSHTQENGIFTDETLSVEHVPLDYGADPVELPVPKYSTWYPYSTQSQDANGCPINPDPSHAVQSSVFKTPQATAFLLNVKGKAGKLLVDRCMEQKVPPGPLLGELKAGRDVTLEDGTLITSASVMGSPDPNVSALVIEVPSEAFLGTIEDENSSLNKKLREAQNLGFIFHFTPSHISDSPVYQTWMERWHSPGVKQVLLNDHNRLYGGKDLMTFVKKLKLIAPPLFPTLSNQKKSLSDITVEKKPGLYHGESGLKFHIRPTTEVESTSLPIIDEKEVEAEVLSLKAVSEQIAARVEVLKPDTTKPEYPKLSFLGTGSSMPGKYRGVSGILIETCPDKFVILDCGEGTVVQLHRMYGRKRALEILSNLKAVYISHLHADHHLGLISIIQNRESAFDVMDKPIEKLYILGPGALTHFLRFYHEEFEPILTHAEQIKNEHLLLVTLTAKMTPTQSIYPKVLQEVLEATGLKDLATSRAVHCPSSFCVTFTTEADDYKVVYTGDTRPNNSLTQLAVRLKSPNLFIHEATMEHYLLADAKAKKHSTFTEAVQNGQRTNSDFTLLTHFSQRYYKYPALAEIRPHPKVTFALDFMHVNPQTLDFLRHAYDSIELIFADAAEDMKSKEEDFRIRQADMYDSLQDSPTDGSPKYEGKKSPPSSPKNGPESKKARLSDCS</sequence>
<evidence type="ECO:0000256" key="4">
    <source>
        <dbReference type="ARBA" id="ARBA00012477"/>
    </source>
</evidence>
<proteinExistence type="inferred from homology"/>
<dbReference type="PANTHER" id="PTHR12553:SF49">
    <property type="entry name" value="ZINC PHOSPHODIESTERASE ELAC PROTEIN 2"/>
    <property type="match status" value="1"/>
</dbReference>
<dbReference type="Pfam" id="PF23023">
    <property type="entry name" value="Anti-Pycsar_Apyc1"/>
    <property type="match status" value="1"/>
</dbReference>
<comment type="similarity">
    <text evidence="3">Belongs to the RNase Z family.</text>
</comment>
<dbReference type="InterPro" id="IPR036866">
    <property type="entry name" value="RibonucZ/Hydroxyglut_hydro"/>
</dbReference>
<evidence type="ECO:0000256" key="8">
    <source>
        <dbReference type="ARBA" id="ARBA00022759"/>
    </source>
</evidence>
<dbReference type="SMART" id="SM00849">
    <property type="entry name" value="Lactamase_B"/>
    <property type="match status" value="1"/>
</dbReference>
<keyword evidence="10" id="KW-0862">Zinc</keyword>
<evidence type="ECO:0000256" key="10">
    <source>
        <dbReference type="ARBA" id="ARBA00022833"/>
    </source>
</evidence>
<name>A0A553NF05_TIGCA</name>
<protein>
    <recommendedName>
        <fullName evidence="4">ribonuclease Z</fullName>
        <ecNumber evidence="4">3.1.26.11</ecNumber>
    </recommendedName>
</protein>
<evidence type="ECO:0000256" key="5">
    <source>
        <dbReference type="ARBA" id="ARBA00022694"/>
    </source>
</evidence>
<keyword evidence="15" id="KW-1185">Reference proteome</keyword>
<gene>
    <name evidence="14" type="ORF">TCAL_00784</name>
</gene>
<organism evidence="14 15">
    <name type="scientific">Tigriopus californicus</name>
    <name type="common">Marine copepod</name>
    <dbReference type="NCBI Taxonomy" id="6832"/>
    <lineage>
        <taxon>Eukaryota</taxon>
        <taxon>Metazoa</taxon>
        <taxon>Ecdysozoa</taxon>
        <taxon>Arthropoda</taxon>
        <taxon>Crustacea</taxon>
        <taxon>Multicrustacea</taxon>
        <taxon>Hexanauplia</taxon>
        <taxon>Copepoda</taxon>
        <taxon>Harpacticoida</taxon>
        <taxon>Harpacticidae</taxon>
        <taxon>Tigriopus</taxon>
    </lineage>
</organism>
<evidence type="ECO:0000256" key="2">
    <source>
        <dbReference type="ARBA" id="ARBA00001947"/>
    </source>
</evidence>
<evidence type="ECO:0000256" key="1">
    <source>
        <dbReference type="ARBA" id="ARBA00000402"/>
    </source>
</evidence>
<evidence type="ECO:0000256" key="3">
    <source>
        <dbReference type="ARBA" id="ARBA00007823"/>
    </source>
</evidence>
<keyword evidence="9" id="KW-0378">Hydrolase</keyword>
<evidence type="ECO:0000256" key="12">
    <source>
        <dbReference type="SAM" id="SignalP"/>
    </source>
</evidence>
<keyword evidence="6" id="KW-0540">Nuclease</keyword>
<reference evidence="14 15" key="1">
    <citation type="journal article" date="2018" name="Nat. Ecol. Evol.">
        <title>Genomic signatures of mitonuclear coevolution across populations of Tigriopus californicus.</title>
        <authorList>
            <person name="Barreto F.S."/>
            <person name="Watson E.T."/>
            <person name="Lima T.G."/>
            <person name="Willett C.S."/>
            <person name="Edmands S."/>
            <person name="Li W."/>
            <person name="Burton R.S."/>
        </authorList>
    </citation>
    <scope>NUCLEOTIDE SEQUENCE [LARGE SCALE GENOMIC DNA]</scope>
    <source>
        <strain evidence="14 15">San Diego</strain>
    </source>
</reference>
<evidence type="ECO:0000256" key="7">
    <source>
        <dbReference type="ARBA" id="ARBA00022723"/>
    </source>
</evidence>
<dbReference type="PANTHER" id="PTHR12553">
    <property type="entry name" value="ZINC PHOSPHODIESTERASE ELAC PROTEIN 2"/>
    <property type="match status" value="1"/>
</dbReference>
<keyword evidence="5" id="KW-0819">tRNA processing</keyword>
<dbReference type="EC" id="3.1.26.11" evidence="4"/>
<feature type="signal peptide" evidence="12">
    <location>
        <begin position="1"/>
        <end position="25"/>
    </location>
</feature>
<keyword evidence="7" id="KW-0479">Metal-binding</keyword>
<evidence type="ECO:0000259" key="13">
    <source>
        <dbReference type="SMART" id="SM00849"/>
    </source>
</evidence>
<dbReference type="Pfam" id="PF13691">
    <property type="entry name" value="Lactamase_B_4"/>
    <property type="match status" value="1"/>
</dbReference>
<feature type="chain" id="PRO_5021847891" description="ribonuclease Z" evidence="12">
    <location>
        <begin position="26"/>
        <end position="858"/>
    </location>
</feature>
<dbReference type="InterPro" id="IPR047151">
    <property type="entry name" value="RNZ2-like"/>
</dbReference>
<feature type="domain" description="Metallo-beta-lactamase" evidence="13">
    <location>
        <begin position="513"/>
        <end position="716"/>
    </location>
</feature>
<dbReference type="CDD" id="cd07718">
    <property type="entry name" value="RNaseZ_ELAC1_ELAC2-C-term-like_MBL-fold"/>
    <property type="match status" value="1"/>
</dbReference>
<dbReference type="OrthoDB" id="6372711at2759"/>
<evidence type="ECO:0000313" key="14">
    <source>
        <dbReference type="EMBL" id="TRY64011.1"/>
    </source>
</evidence>
<comment type="catalytic activity">
    <reaction evidence="1">
        <text>Endonucleolytic cleavage of RNA, removing extra 3' nucleotides from tRNA precursor, generating 3' termini of tRNAs. A 3'-hydroxy group is left at the tRNA terminus and a 5'-phosphoryl group is left at the trailer molecule.</text>
        <dbReference type="EC" id="3.1.26.11"/>
    </reaction>
</comment>
<dbReference type="OMA" id="INYICQL"/>
<dbReference type="EMBL" id="VCGU01000458">
    <property type="protein sequence ID" value="TRY64011.1"/>
    <property type="molecule type" value="Genomic_DNA"/>
</dbReference>
<dbReference type="GO" id="GO:0005739">
    <property type="term" value="C:mitochondrion"/>
    <property type="evidence" value="ECO:0007669"/>
    <property type="project" value="TreeGrafter"/>
</dbReference>
<feature type="compositionally biased region" description="Basic and acidic residues" evidence="11">
    <location>
        <begin position="847"/>
        <end position="858"/>
    </location>
</feature>
<feature type="region of interest" description="Disordered" evidence="11">
    <location>
        <begin position="812"/>
        <end position="858"/>
    </location>
</feature>
<accession>A0A553NF05</accession>
<dbReference type="STRING" id="6832.A0A553NF05"/>
<evidence type="ECO:0000256" key="11">
    <source>
        <dbReference type="SAM" id="MobiDB-lite"/>
    </source>
</evidence>
<evidence type="ECO:0000256" key="6">
    <source>
        <dbReference type="ARBA" id="ARBA00022722"/>
    </source>
</evidence>
<keyword evidence="8" id="KW-0255">Endonuclease</keyword>
<dbReference type="Proteomes" id="UP000318571">
    <property type="component" value="Chromosome 10"/>
</dbReference>
<comment type="caution">
    <text evidence="14">The sequence shown here is derived from an EMBL/GenBank/DDBJ whole genome shotgun (WGS) entry which is preliminary data.</text>
</comment>
<dbReference type="GO" id="GO:1990180">
    <property type="term" value="P:mitochondrial tRNA 3'-end processing"/>
    <property type="evidence" value="ECO:0007669"/>
    <property type="project" value="TreeGrafter"/>
</dbReference>
<dbReference type="GO" id="GO:0046872">
    <property type="term" value="F:metal ion binding"/>
    <property type="evidence" value="ECO:0007669"/>
    <property type="project" value="UniProtKB-KW"/>
</dbReference>
<dbReference type="InterPro" id="IPR001279">
    <property type="entry name" value="Metallo-B-lactamas"/>
</dbReference>
<dbReference type="Gene3D" id="3.60.15.10">
    <property type="entry name" value="Ribonuclease Z/Hydroxyacylglutathione hydrolase-like"/>
    <property type="match status" value="2"/>
</dbReference>
<evidence type="ECO:0000313" key="15">
    <source>
        <dbReference type="Proteomes" id="UP000318571"/>
    </source>
</evidence>
<evidence type="ECO:0000256" key="9">
    <source>
        <dbReference type="ARBA" id="ARBA00022801"/>
    </source>
</evidence>